<feature type="domain" description="Peptidase M12B" evidence="4">
    <location>
        <begin position="338"/>
        <end position="524"/>
    </location>
</feature>
<feature type="binding site" evidence="1">
    <location>
        <position position="485"/>
    </location>
    <ligand>
        <name>Zn(2+)</name>
        <dbReference type="ChEBI" id="CHEBI:29105"/>
        <note>catalytic</note>
    </ligand>
</feature>
<evidence type="ECO:0000259" key="4">
    <source>
        <dbReference type="PROSITE" id="PS50215"/>
    </source>
</evidence>
<dbReference type="SUPFAM" id="SSF57414">
    <property type="entry name" value="Hairpin loop containing domain-like"/>
    <property type="match status" value="1"/>
</dbReference>
<feature type="binding site" evidence="1">
    <location>
        <position position="491"/>
    </location>
    <ligand>
        <name>Zn(2+)</name>
        <dbReference type="ChEBI" id="CHEBI:29105"/>
        <note>catalytic</note>
    </ligand>
</feature>
<sequence>MSDGFGASILASFRKCLGQFLRLSAPTPCVEVTRLLVELQFTPRQINYLYETFQNLKRFDSLTLTTGENEVSVQSTFRVVQSKREWVEKIMKLLLDLAGFNEAVSWDGFVFVFLQFCTLSKVELCQAGVHNWRPEGQGLWYGGQGVLAPMVRFLLQLAAWLCVEVSATRPSEFAVDFRLVDADGRDILLEAAARNVPTEGYYPSGSVLELSFRSHNRTFNYKLHRQTARSSGGSVVVYGEGGKKERALGQPLVFRSPSHDAVLTTVGRSFRGTVWAGPWMYDIRHPHGSAILEVTRFDNTLPPNSSSQDRRLSSSLNGLNPDAIDRWDDCYTDDHIMRTFKFGAIITSNVWASENFQSELEAEDWVNAIVANANMAYEPQLNIHLQLGELVIQQSHTGAPSWDQSASCELDINSQLWKLVEWTRPAGSTVGVWHLFDDCFQSGTIGLAYIGVLCYPYGYNAGVTWLSGGSYSYPTWHIFAHEMGHNFGAGHSFEYGQGATGGIMDYGDGPEICAQVNSNVGSCSGFSIFEAECGNGITEDGEQCECSDRSQACEGCCGCQLQLEVGALGVERSLQCSPGAVGHGGCCTAGGLFAAVGTECTLAEVGGYCNEGVCVTGHVCSSSSLFDSYCGLEAHGCKIKCTQAGDGTCVSLAEWEVNGQPINNLPDGTYCKESGIDGTCFAGDCRLPGEVTIEGGVTTGAPAAPNPHSTSESFDGCVGFAGRGFLGKADVGVFPTGKTLLQCNMECANAWFCHSFIYRASTGFCELWSKKNFVEDLAVVPGYDTYICDAYAAGFDFLDAEFYDDTDIIAPDIPARERSVDSGYTRTTCYKTCVTDPGCHAFVHVEKSGSCQLYSSEVSAEHFEYKEPGEGYSTYVLPCHGRGKICPCRESRVAKIRMQCQCDANTSPFENECGINQYCYDGADQLADSGTDQLADQVADLCADQLADSHADCSPTLAPGTSAYMWAGITGACTLDGACVQSPNYPGYYNSDQTCTLEINTKVAGPIMVQSFDTESYFDRLVVNGMAYSGRRRRPSGITPTTNIYWASDFSIQRSGWRLCVEAQPARSVIPRQFVTRQNVQAAPTPAPLATAKRFVLREGMSLKSDGTSDDVASSVAPAVASAHGVREDQVNVTAISTGLWQWSTFSQQWHVEYSLTLENESMAAVHLQIAEELAANSEGITQLLAQSFTNAGLTLDTTGFAIDATGAVDGDQSCYDVDVGLKDLFEDGCDTYERNPDYCGQYDDDDFSSRSMCCACGGGDGREPDLPTTTGAPILPAEPGCADTASTHKDTTGDGCLSYGVDPVHFCGEFDDDDFSSMGMCCSCHPYAAPTPAPGPTPPAPPGEAGPTPSPGSVLDGAAPHGLSAVSALVAGSACVLGGLVG</sequence>
<dbReference type="InterPro" id="IPR001590">
    <property type="entry name" value="Peptidase_M12B"/>
</dbReference>
<keyword evidence="1" id="KW-0479">Metal-binding</keyword>
<evidence type="ECO:0000313" key="7">
    <source>
        <dbReference type="Proteomes" id="UP001189429"/>
    </source>
</evidence>
<dbReference type="SUPFAM" id="SSF55486">
    <property type="entry name" value="Metalloproteases ('zincins'), catalytic domain"/>
    <property type="match status" value="1"/>
</dbReference>
<feature type="domain" description="Disintegrin" evidence="3">
    <location>
        <begin position="530"/>
        <end position="637"/>
    </location>
</feature>
<dbReference type="PANTHER" id="PTHR11905">
    <property type="entry name" value="ADAM A DISINTEGRIN AND METALLOPROTEASE DOMAIN"/>
    <property type="match status" value="1"/>
</dbReference>
<comment type="caution">
    <text evidence="1">Lacks conserved residue(s) required for the propagation of feature annotation.</text>
</comment>
<keyword evidence="7" id="KW-1185">Reference proteome</keyword>
<dbReference type="Pfam" id="PF13688">
    <property type="entry name" value="Reprolysin_5"/>
    <property type="match status" value="1"/>
</dbReference>
<organism evidence="6 7">
    <name type="scientific">Prorocentrum cordatum</name>
    <dbReference type="NCBI Taxonomy" id="2364126"/>
    <lineage>
        <taxon>Eukaryota</taxon>
        <taxon>Sar</taxon>
        <taxon>Alveolata</taxon>
        <taxon>Dinophyceae</taxon>
        <taxon>Prorocentrales</taxon>
        <taxon>Prorocentraceae</taxon>
        <taxon>Prorocentrum</taxon>
    </lineage>
</organism>
<feature type="binding site" evidence="1">
    <location>
        <position position="481"/>
    </location>
    <ligand>
        <name>Zn(2+)</name>
        <dbReference type="ChEBI" id="CHEBI:29105"/>
        <note>catalytic</note>
    </ligand>
</feature>
<dbReference type="InterPro" id="IPR035914">
    <property type="entry name" value="Sperma_CUB_dom_sf"/>
</dbReference>
<evidence type="ECO:0000256" key="2">
    <source>
        <dbReference type="SAM" id="MobiDB-lite"/>
    </source>
</evidence>
<dbReference type="PROSITE" id="PS50215">
    <property type="entry name" value="ADAM_MEPRO"/>
    <property type="match status" value="1"/>
</dbReference>
<dbReference type="Gene3D" id="3.40.390.10">
    <property type="entry name" value="Collagenase (Catalytic Domain)"/>
    <property type="match status" value="1"/>
</dbReference>
<reference evidence="6" key="1">
    <citation type="submission" date="2023-10" db="EMBL/GenBank/DDBJ databases">
        <authorList>
            <person name="Chen Y."/>
            <person name="Shah S."/>
            <person name="Dougan E. K."/>
            <person name="Thang M."/>
            <person name="Chan C."/>
        </authorList>
    </citation>
    <scope>NUCLEOTIDE SEQUENCE [LARGE SCALE GENOMIC DNA]</scope>
</reference>
<feature type="active site" evidence="1">
    <location>
        <position position="482"/>
    </location>
</feature>
<dbReference type="Proteomes" id="UP001189429">
    <property type="component" value="Unassembled WGS sequence"/>
</dbReference>
<name>A0ABN9U285_9DINO</name>
<evidence type="ECO:0008006" key="8">
    <source>
        <dbReference type="Google" id="ProtNLM"/>
    </source>
</evidence>
<comment type="caution">
    <text evidence="6">The sequence shown here is derived from an EMBL/GenBank/DDBJ whole genome shotgun (WGS) entry which is preliminary data.</text>
</comment>
<evidence type="ECO:0000313" key="6">
    <source>
        <dbReference type="EMBL" id="CAK0852891.1"/>
    </source>
</evidence>
<gene>
    <name evidence="6" type="ORF">PCOR1329_LOCUS44537</name>
</gene>
<evidence type="ECO:0000256" key="1">
    <source>
        <dbReference type="PROSITE-ProRule" id="PRU00276"/>
    </source>
</evidence>
<protein>
    <recommendedName>
        <fullName evidence="8">Subtilisin</fullName>
    </recommendedName>
</protein>
<dbReference type="InterPro" id="IPR024079">
    <property type="entry name" value="MetalloPept_cat_dom_sf"/>
</dbReference>
<evidence type="ECO:0000259" key="5">
    <source>
        <dbReference type="PROSITE" id="PS50948"/>
    </source>
</evidence>
<dbReference type="EMBL" id="CAUYUJ010015354">
    <property type="protein sequence ID" value="CAK0852891.1"/>
    <property type="molecule type" value="Genomic_DNA"/>
</dbReference>
<accession>A0ABN9U285</accession>
<feature type="domain" description="Apple" evidence="5">
    <location>
        <begin position="788"/>
        <end position="879"/>
    </location>
</feature>
<dbReference type="InterPro" id="IPR001762">
    <property type="entry name" value="Disintegrin_dom"/>
</dbReference>
<dbReference type="InterPro" id="IPR003609">
    <property type="entry name" value="Pan_app"/>
</dbReference>
<dbReference type="SUPFAM" id="SSF49854">
    <property type="entry name" value="Spermadhesin, CUB domain"/>
    <property type="match status" value="1"/>
</dbReference>
<dbReference type="PROSITE" id="PS50948">
    <property type="entry name" value="PAN"/>
    <property type="match status" value="1"/>
</dbReference>
<feature type="compositionally biased region" description="Pro residues" evidence="2">
    <location>
        <begin position="1334"/>
        <end position="1351"/>
    </location>
</feature>
<keyword evidence="1" id="KW-0862">Zinc</keyword>
<dbReference type="PROSITE" id="PS50214">
    <property type="entry name" value="DISINTEGRIN_2"/>
    <property type="match status" value="1"/>
</dbReference>
<proteinExistence type="predicted"/>
<evidence type="ECO:0000259" key="3">
    <source>
        <dbReference type="PROSITE" id="PS50214"/>
    </source>
</evidence>
<feature type="region of interest" description="Disordered" evidence="2">
    <location>
        <begin position="1334"/>
        <end position="1358"/>
    </location>
</feature>
<dbReference type="PANTHER" id="PTHR11905:SF159">
    <property type="entry name" value="ADAM METALLOPROTEASE"/>
    <property type="match status" value="1"/>
</dbReference>